<evidence type="ECO:0000256" key="2">
    <source>
        <dbReference type="ARBA" id="ARBA00010817"/>
    </source>
</evidence>
<dbReference type="GO" id="GO:0006285">
    <property type="term" value="P:base-excision repair, AP site formation"/>
    <property type="evidence" value="ECO:0007669"/>
    <property type="project" value="TreeGrafter"/>
</dbReference>
<name>A0A022PHY0_9GAMM</name>
<dbReference type="GO" id="GO:0008725">
    <property type="term" value="F:DNA-3-methyladenine glycosylase activity"/>
    <property type="evidence" value="ECO:0007669"/>
    <property type="project" value="TreeGrafter"/>
</dbReference>
<dbReference type="InterPro" id="IPR003265">
    <property type="entry name" value="HhH-GPD_domain"/>
</dbReference>
<organism evidence="7 8">
    <name type="scientific">Photorhabdus aegyptia</name>
    <dbReference type="NCBI Taxonomy" id="2805098"/>
    <lineage>
        <taxon>Bacteria</taxon>
        <taxon>Pseudomonadati</taxon>
        <taxon>Pseudomonadota</taxon>
        <taxon>Gammaproteobacteria</taxon>
        <taxon>Enterobacterales</taxon>
        <taxon>Morganellaceae</taxon>
        <taxon>Photorhabdus</taxon>
    </lineage>
</organism>
<evidence type="ECO:0000259" key="6">
    <source>
        <dbReference type="SMART" id="SM00478"/>
    </source>
</evidence>
<keyword evidence="7" id="KW-0378">Hydrolase</keyword>
<dbReference type="GO" id="GO:0005737">
    <property type="term" value="C:cytoplasm"/>
    <property type="evidence" value="ECO:0007669"/>
    <property type="project" value="TreeGrafter"/>
</dbReference>
<dbReference type="GO" id="GO:0043916">
    <property type="term" value="F:DNA-7-methylguanine glycosylase activity"/>
    <property type="evidence" value="ECO:0007669"/>
    <property type="project" value="TreeGrafter"/>
</dbReference>
<dbReference type="AlphaFoldDB" id="A0A022PHY0"/>
<dbReference type="InterPro" id="IPR023170">
    <property type="entry name" value="HhH_base_excis_C"/>
</dbReference>
<dbReference type="PANTHER" id="PTHR43003">
    <property type="entry name" value="DNA-3-METHYLADENINE GLYCOSYLASE"/>
    <property type="match status" value="1"/>
</dbReference>
<dbReference type="InterPro" id="IPR011257">
    <property type="entry name" value="DNA_glycosylase"/>
</dbReference>
<dbReference type="EC" id="3.2.2.21" evidence="3"/>
<dbReference type="PANTHER" id="PTHR43003:SF13">
    <property type="entry name" value="DNA-3-METHYLADENINE GLYCOSYLASE 2"/>
    <property type="match status" value="1"/>
</dbReference>
<dbReference type="CDD" id="cd00056">
    <property type="entry name" value="ENDO3c"/>
    <property type="match status" value="1"/>
</dbReference>
<dbReference type="SMART" id="SM00478">
    <property type="entry name" value="ENDO3c"/>
    <property type="match status" value="1"/>
</dbReference>
<keyword evidence="8" id="KW-1185">Reference proteome</keyword>
<dbReference type="SUPFAM" id="SSF48150">
    <property type="entry name" value="DNA-glycosylase"/>
    <property type="match status" value="1"/>
</dbReference>
<dbReference type="Pfam" id="PF00730">
    <property type="entry name" value="HhH-GPD"/>
    <property type="match status" value="1"/>
</dbReference>
<gene>
    <name evidence="7" type="ORF">BA1DRAFT_02320</name>
</gene>
<comment type="caution">
    <text evidence="7">The sequence shown here is derived from an EMBL/GenBank/DDBJ whole genome shotgun (WGS) entry which is preliminary data.</text>
</comment>
<keyword evidence="4" id="KW-0227">DNA damage</keyword>
<dbReference type="GO" id="GO:0032131">
    <property type="term" value="F:alkylated DNA binding"/>
    <property type="evidence" value="ECO:0007669"/>
    <property type="project" value="TreeGrafter"/>
</dbReference>
<accession>A0A022PHY0</accession>
<dbReference type="Proteomes" id="UP000023464">
    <property type="component" value="Unassembled WGS sequence"/>
</dbReference>
<comment type="similarity">
    <text evidence="2">Belongs to the alkylbase DNA glycosidase AlkA family.</text>
</comment>
<evidence type="ECO:0000256" key="4">
    <source>
        <dbReference type="ARBA" id="ARBA00022763"/>
    </source>
</evidence>
<dbReference type="EMBL" id="JFGV01000031">
    <property type="protein sequence ID" value="EYU15144.1"/>
    <property type="molecule type" value="Genomic_DNA"/>
</dbReference>
<evidence type="ECO:0000256" key="1">
    <source>
        <dbReference type="ARBA" id="ARBA00000086"/>
    </source>
</evidence>
<evidence type="ECO:0000313" key="7">
    <source>
        <dbReference type="EMBL" id="EYU15144.1"/>
    </source>
</evidence>
<sequence>MQTTLSSKIALPDNYHTHDFFALHQRDKQNIAEIVEQNKVQKGMMWDDKPAELTIAINAKTAHIQLKVDGDTTGPDERLSALASHMLGLLQPVHIFECLYKEHPVIGSLIARQSGLRIYQSATPFEALSWAVIGQQISVSAAISIRRRFIQAIGVQHSSGLWCFPTARQIINHSEDELRQCGFSVSKAKALLRLSQLIESGELTLAISNDEQDIQQLTNNLLTIKGIGMWTINYSLLRGFNYLNGSLHGDVAVRRNIQRLFNQNEKVSAEQAEKWLADFAPWKALLAAHLWRQESSAGY</sequence>
<keyword evidence="7" id="KW-0326">Glycosidase</keyword>
<dbReference type="RefSeq" id="WP_036778988.1">
    <property type="nucleotide sequence ID" value="NZ_CAWLTM010000084.1"/>
</dbReference>
<dbReference type="Gene3D" id="1.10.340.30">
    <property type="entry name" value="Hypothetical protein, domain 2"/>
    <property type="match status" value="1"/>
</dbReference>
<evidence type="ECO:0000256" key="5">
    <source>
        <dbReference type="ARBA" id="ARBA00023204"/>
    </source>
</evidence>
<evidence type="ECO:0000256" key="3">
    <source>
        <dbReference type="ARBA" id="ARBA00012000"/>
    </source>
</evidence>
<dbReference type="FunFam" id="1.10.340.30:FF:000004">
    <property type="entry name" value="DNA-3-methyladenine glycosylase II"/>
    <property type="match status" value="1"/>
</dbReference>
<reference evidence="7 8" key="1">
    <citation type="submission" date="2014-03" db="EMBL/GenBank/DDBJ databases">
        <title>Draft Genome of Photorhabdus luminescens BA1, an Egyptian Isolate.</title>
        <authorList>
            <person name="Ghazal S."/>
            <person name="Hurst S.G.IV."/>
            <person name="Morris K."/>
            <person name="Thomas K."/>
            <person name="Tisa L.S."/>
        </authorList>
    </citation>
    <scope>NUCLEOTIDE SEQUENCE [LARGE SCALE GENOMIC DNA]</scope>
    <source>
        <strain evidence="7 8">BA1</strain>
    </source>
</reference>
<dbReference type="InterPro" id="IPR051912">
    <property type="entry name" value="Alkylbase_DNA_Glycosylase/TA"/>
</dbReference>
<dbReference type="Gene3D" id="1.10.1670.10">
    <property type="entry name" value="Helix-hairpin-Helix base-excision DNA repair enzymes (C-terminal)"/>
    <property type="match status" value="1"/>
</dbReference>
<proteinExistence type="inferred from homology"/>
<dbReference type="GO" id="GO:0006307">
    <property type="term" value="P:DNA alkylation repair"/>
    <property type="evidence" value="ECO:0007669"/>
    <property type="project" value="TreeGrafter"/>
</dbReference>
<keyword evidence="5" id="KW-0234">DNA repair</keyword>
<dbReference type="GO" id="GO:0032993">
    <property type="term" value="C:protein-DNA complex"/>
    <property type="evidence" value="ECO:0007669"/>
    <property type="project" value="TreeGrafter"/>
</dbReference>
<protein>
    <recommendedName>
        <fullName evidence="3">DNA-3-methyladenine glycosylase II</fullName>
        <ecNumber evidence="3">3.2.2.21</ecNumber>
    </recommendedName>
</protein>
<feature type="domain" description="HhH-GPD" evidence="6">
    <location>
        <begin position="133"/>
        <end position="295"/>
    </location>
</feature>
<dbReference type="PATRIC" id="fig|1393736.3.peg.2369"/>
<comment type="catalytic activity">
    <reaction evidence="1">
        <text>Hydrolysis of alkylated DNA, releasing 3-methyladenine, 3-methylguanine, 7-methylguanine and 7-methyladenine.</text>
        <dbReference type="EC" id="3.2.2.21"/>
    </reaction>
</comment>
<evidence type="ECO:0000313" key="8">
    <source>
        <dbReference type="Proteomes" id="UP000023464"/>
    </source>
</evidence>